<feature type="transmembrane region" description="Helical" evidence="1">
    <location>
        <begin position="99"/>
        <end position="116"/>
    </location>
</feature>
<keyword evidence="1" id="KW-0472">Membrane</keyword>
<dbReference type="AlphaFoldDB" id="A0A1I1XDB3"/>
<evidence type="ECO:0000313" key="2">
    <source>
        <dbReference type="EMBL" id="SFE05394.1"/>
    </source>
</evidence>
<protein>
    <submittedName>
        <fullName evidence="2">Uncharacterized protein</fullName>
    </submittedName>
</protein>
<name>A0A1I1XDB3_9FLAO</name>
<evidence type="ECO:0000256" key="1">
    <source>
        <dbReference type="SAM" id="Phobius"/>
    </source>
</evidence>
<dbReference type="EMBL" id="FOMH01000019">
    <property type="protein sequence ID" value="SFE05394.1"/>
    <property type="molecule type" value="Genomic_DNA"/>
</dbReference>
<dbReference type="STRING" id="739143.SAMN05216297_11931"/>
<gene>
    <name evidence="2" type="ORF">SAMN05216297_11931</name>
</gene>
<feature type="transmembrane region" description="Helical" evidence="1">
    <location>
        <begin position="12"/>
        <end position="29"/>
    </location>
</feature>
<accession>A0A1I1XDB3</accession>
<feature type="transmembrane region" description="Helical" evidence="1">
    <location>
        <begin position="76"/>
        <end position="93"/>
    </location>
</feature>
<evidence type="ECO:0000313" key="3">
    <source>
        <dbReference type="Proteomes" id="UP000199672"/>
    </source>
</evidence>
<feature type="transmembrane region" description="Helical" evidence="1">
    <location>
        <begin position="41"/>
        <end position="64"/>
    </location>
</feature>
<keyword evidence="1" id="KW-0812">Transmembrane</keyword>
<keyword evidence="1" id="KW-1133">Transmembrane helix</keyword>
<proteinExistence type="predicted"/>
<dbReference type="Proteomes" id="UP000199672">
    <property type="component" value="Unassembled WGS sequence"/>
</dbReference>
<organism evidence="2 3">
    <name type="scientific">Flavobacterium phragmitis</name>
    <dbReference type="NCBI Taxonomy" id="739143"/>
    <lineage>
        <taxon>Bacteria</taxon>
        <taxon>Pseudomonadati</taxon>
        <taxon>Bacteroidota</taxon>
        <taxon>Flavobacteriia</taxon>
        <taxon>Flavobacteriales</taxon>
        <taxon>Flavobacteriaceae</taxon>
        <taxon>Flavobacterium</taxon>
    </lineage>
</organism>
<sequence length="128" mass="14925">MNKDFLKYIKIVNGIFLTATLIWMIFWFVSIEYLNIREVTIISIFVLSVQIIIFLFSSVFYLFTKKYIAVHDQIKYGLVTLIGTIDLLFLINATTTDGTAYIFLFLINSLSILYILKINFNKKAQKES</sequence>
<keyword evidence="3" id="KW-1185">Reference proteome</keyword>
<reference evidence="3" key="1">
    <citation type="submission" date="2016-10" db="EMBL/GenBank/DDBJ databases">
        <authorList>
            <person name="Varghese N."/>
            <person name="Submissions S."/>
        </authorList>
    </citation>
    <scope>NUCLEOTIDE SEQUENCE [LARGE SCALE GENOMIC DNA]</scope>
    <source>
        <strain evidence="3">CGMCC 1.10370</strain>
    </source>
</reference>